<accession>A0A5C8EJT8</accession>
<reference evidence="2 3" key="1">
    <citation type="journal article" date="1992" name="Lakartidningen">
        <title>[Penicillin V and not amoxicillin is the first choice preparation in acute otitis].</title>
        <authorList>
            <person name="Kamme C."/>
            <person name="Lundgren K."/>
            <person name="Prellner K."/>
        </authorList>
    </citation>
    <scope>NUCLEOTIDE SEQUENCE [LARGE SCALE GENOMIC DNA]</scope>
    <source>
        <strain evidence="2 3">PC4580III</strain>
    </source>
</reference>
<evidence type="ECO:0000313" key="3">
    <source>
        <dbReference type="Proteomes" id="UP000322814"/>
    </source>
</evidence>
<feature type="transmembrane region" description="Helical" evidence="1">
    <location>
        <begin position="6"/>
        <end position="25"/>
    </location>
</feature>
<gene>
    <name evidence="2" type="ORF">EPJ78_06280</name>
</gene>
<dbReference type="InterPro" id="IPR016410">
    <property type="entry name" value="Phage_imm"/>
</dbReference>
<protein>
    <submittedName>
        <fullName evidence="2">Superinfection immunity protein</fullName>
    </submittedName>
</protein>
<dbReference type="EMBL" id="SAYB01000003">
    <property type="protein sequence ID" value="TXJ38297.1"/>
    <property type="molecule type" value="Genomic_DNA"/>
</dbReference>
<name>A0A5C8EJT8_9SPIR</name>
<proteinExistence type="predicted"/>
<dbReference type="AlphaFoldDB" id="A0A5C8EJT8"/>
<sequence>MESIIIFLILFAMVVYFLPIIVAFIRKNNNCLAIFILNLFLGWTFVGWVIALV</sequence>
<keyword evidence="1" id="KW-1133">Transmembrane helix</keyword>
<evidence type="ECO:0000313" key="2">
    <source>
        <dbReference type="EMBL" id="TXJ38297.1"/>
    </source>
</evidence>
<evidence type="ECO:0000256" key="1">
    <source>
        <dbReference type="SAM" id="Phobius"/>
    </source>
</evidence>
<feature type="transmembrane region" description="Helical" evidence="1">
    <location>
        <begin position="32"/>
        <end position="51"/>
    </location>
</feature>
<dbReference type="Proteomes" id="UP000322814">
    <property type="component" value="Unassembled WGS sequence"/>
</dbReference>
<dbReference type="Pfam" id="PF14373">
    <property type="entry name" value="Imm_superinfect"/>
    <property type="match status" value="1"/>
</dbReference>
<organism evidence="2 3">
    <name type="scientific">Brachyspira aalborgi</name>
    <dbReference type="NCBI Taxonomy" id="29522"/>
    <lineage>
        <taxon>Bacteria</taxon>
        <taxon>Pseudomonadati</taxon>
        <taxon>Spirochaetota</taxon>
        <taxon>Spirochaetia</taxon>
        <taxon>Brachyspirales</taxon>
        <taxon>Brachyspiraceae</taxon>
        <taxon>Brachyspira</taxon>
    </lineage>
</organism>
<keyword evidence="1" id="KW-0812">Transmembrane</keyword>
<keyword evidence="1" id="KW-0472">Membrane</keyword>
<comment type="caution">
    <text evidence="2">The sequence shown here is derived from an EMBL/GenBank/DDBJ whole genome shotgun (WGS) entry which is preliminary data.</text>
</comment>
<dbReference type="RefSeq" id="WP_147770886.1">
    <property type="nucleotide sequence ID" value="NZ_SAYB01000003.1"/>
</dbReference>